<proteinExistence type="predicted"/>
<accession>A0ABV0Y0T1</accession>
<dbReference type="EMBL" id="JAHRIP010019367">
    <property type="protein sequence ID" value="MEQ2287180.1"/>
    <property type="molecule type" value="Genomic_DNA"/>
</dbReference>
<organism evidence="1 2">
    <name type="scientific">Ameca splendens</name>
    <dbReference type="NCBI Taxonomy" id="208324"/>
    <lineage>
        <taxon>Eukaryota</taxon>
        <taxon>Metazoa</taxon>
        <taxon>Chordata</taxon>
        <taxon>Craniata</taxon>
        <taxon>Vertebrata</taxon>
        <taxon>Euteleostomi</taxon>
        <taxon>Actinopterygii</taxon>
        <taxon>Neopterygii</taxon>
        <taxon>Teleostei</taxon>
        <taxon>Neoteleostei</taxon>
        <taxon>Acanthomorphata</taxon>
        <taxon>Ovalentaria</taxon>
        <taxon>Atherinomorphae</taxon>
        <taxon>Cyprinodontiformes</taxon>
        <taxon>Goodeidae</taxon>
        <taxon>Ameca</taxon>
    </lineage>
</organism>
<reference evidence="1 2" key="1">
    <citation type="submission" date="2021-06" db="EMBL/GenBank/DDBJ databases">
        <authorList>
            <person name="Palmer J.M."/>
        </authorList>
    </citation>
    <scope>NUCLEOTIDE SEQUENCE [LARGE SCALE GENOMIC DNA]</scope>
    <source>
        <strain evidence="1 2">AS_MEX2019</strain>
        <tissue evidence="1">Muscle</tissue>
    </source>
</reference>
<protein>
    <submittedName>
        <fullName evidence="1">Uncharacterized protein</fullName>
    </submittedName>
</protein>
<evidence type="ECO:0000313" key="1">
    <source>
        <dbReference type="EMBL" id="MEQ2287180.1"/>
    </source>
</evidence>
<evidence type="ECO:0000313" key="2">
    <source>
        <dbReference type="Proteomes" id="UP001469553"/>
    </source>
</evidence>
<gene>
    <name evidence="1" type="ORF">AMECASPLE_009818</name>
</gene>
<name>A0ABV0Y0T1_9TELE</name>
<sequence>MEPDKKKRVCVCLCKSPTASLNSSGLPASQRLVSGRVHEGMCVHVHGQAYTCVCVRIGKQHARTHTHTHTLNIRSQHGVEVPKDTTALPRLMRRFCAGSPGTAALRTPKPPQRLLYAPPWTIADTIVRMLL</sequence>
<comment type="caution">
    <text evidence="1">The sequence shown here is derived from an EMBL/GenBank/DDBJ whole genome shotgun (WGS) entry which is preliminary data.</text>
</comment>
<keyword evidence="2" id="KW-1185">Reference proteome</keyword>
<dbReference type="Proteomes" id="UP001469553">
    <property type="component" value="Unassembled WGS sequence"/>
</dbReference>